<dbReference type="AlphaFoldDB" id="A0A927MQ79"/>
<evidence type="ECO:0000256" key="1">
    <source>
        <dbReference type="SAM" id="Phobius"/>
    </source>
</evidence>
<keyword evidence="1" id="KW-0472">Membrane</keyword>
<dbReference type="InterPro" id="IPR046657">
    <property type="entry name" value="DUF6766"/>
</dbReference>
<dbReference type="RefSeq" id="WP_192749168.1">
    <property type="nucleotide sequence ID" value="NZ_BAABJL010000043.1"/>
</dbReference>
<evidence type="ECO:0000313" key="3">
    <source>
        <dbReference type="Proteomes" id="UP000638648"/>
    </source>
</evidence>
<comment type="caution">
    <text evidence="2">The sequence shown here is derived from an EMBL/GenBank/DDBJ whole genome shotgun (WGS) entry which is preliminary data.</text>
</comment>
<keyword evidence="1" id="KW-0812">Transmembrane</keyword>
<proteinExistence type="predicted"/>
<evidence type="ECO:0000313" key="2">
    <source>
        <dbReference type="EMBL" id="MBE1604674.1"/>
    </source>
</evidence>
<name>A0A927MQ79_9ACTN</name>
<keyword evidence="3" id="KW-1185">Reference proteome</keyword>
<protein>
    <submittedName>
        <fullName evidence="2">Uncharacterized protein</fullName>
    </submittedName>
</protein>
<organism evidence="2 3">
    <name type="scientific">Actinopolymorpha pittospori</name>
    <dbReference type="NCBI Taxonomy" id="648752"/>
    <lineage>
        <taxon>Bacteria</taxon>
        <taxon>Bacillati</taxon>
        <taxon>Actinomycetota</taxon>
        <taxon>Actinomycetes</taxon>
        <taxon>Propionibacteriales</taxon>
        <taxon>Actinopolymorphaceae</taxon>
        <taxon>Actinopolymorpha</taxon>
    </lineage>
</organism>
<dbReference type="EMBL" id="JADBEM010000001">
    <property type="protein sequence ID" value="MBE1604674.1"/>
    <property type="molecule type" value="Genomic_DNA"/>
</dbReference>
<reference evidence="2" key="1">
    <citation type="submission" date="2020-10" db="EMBL/GenBank/DDBJ databases">
        <title>Sequencing the genomes of 1000 actinobacteria strains.</title>
        <authorList>
            <person name="Klenk H.-P."/>
        </authorList>
    </citation>
    <scope>NUCLEOTIDE SEQUENCE</scope>
    <source>
        <strain evidence="2">DSM 45354</strain>
    </source>
</reference>
<keyword evidence="1" id="KW-1133">Transmembrane helix</keyword>
<gene>
    <name evidence="2" type="ORF">HEB94_001522</name>
</gene>
<accession>A0A927MQ79</accession>
<feature type="transmembrane region" description="Helical" evidence="1">
    <location>
        <begin position="124"/>
        <end position="144"/>
    </location>
</feature>
<dbReference type="Proteomes" id="UP000638648">
    <property type="component" value="Unassembled WGS sequence"/>
</dbReference>
<sequence length="225" mass="25364">MRHFFRNYSLTLVFGVAFLGVLVAQALVGHADFNERQLAEGFQQISLWSYLTSSDFGVDVMENWQSEYLQFFLYIMGTVWLVQRGSPESKPPDEVGQQTDKEQQVGPYARLNSPSWARSRGLRLGIYSHSLGLVMALIFLASWFTQSVTGVVSYNEQQLGQLQAPISWSQYILAPDFWNRTLQNWQSELLALVSMAILAVFLRERGSPESKPVGTPNDDATGRTG</sequence>
<dbReference type="Pfam" id="PF20554">
    <property type="entry name" value="DUF6766"/>
    <property type="match status" value="1"/>
</dbReference>